<dbReference type="FunFam" id="3.40.640.10:FF:000090">
    <property type="entry name" value="Pyridoxal phosphate-dependent aminotransferase"/>
    <property type="match status" value="1"/>
</dbReference>
<gene>
    <name evidence="9" type="ORF">H7C19_29480</name>
</gene>
<dbReference type="InterPro" id="IPR015421">
    <property type="entry name" value="PyrdxlP-dep_Trfase_major"/>
</dbReference>
<dbReference type="InterPro" id="IPR015424">
    <property type="entry name" value="PyrdxlP-dep_Trfase"/>
</dbReference>
<keyword evidence="2 9" id="KW-0032">Aminotransferase</keyword>
<feature type="modified residue" description="N6-(pyridoxal phosphate)lysine" evidence="7">
    <location>
        <position position="179"/>
    </location>
</feature>
<dbReference type="CDD" id="cd00616">
    <property type="entry name" value="AHBA_syn"/>
    <property type="match status" value="1"/>
</dbReference>
<dbReference type="Gene3D" id="3.90.1150.10">
    <property type="entry name" value="Aspartate Aminotransferase, domain 1"/>
    <property type="match status" value="1"/>
</dbReference>
<evidence type="ECO:0000256" key="4">
    <source>
        <dbReference type="ARBA" id="ARBA00022898"/>
    </source>
</evidence>
<dbReference type="Proteomes" id="UP000547209">
    <property type="component" value="Unassembled WGS sequence"/>
</dbReference>
<dbReference type="RefSeq" id="WP_185672711.1">
    <property type="nucleotide sequence ID" value="NZ_JACJVP010000055.1"/>
</dbReference>
<dbReference type="Gene3D" id="3.40.640.10">
    <property type="entry name" value="Type I PLP-dependent aspartate aminotransferase-like (Major domain)"/>
    <property type="match status" value="1"/>
</dbReference>
<dbReference type="EMBL" id="JACJVP010000055">
    <property type="protein sequence ID" value="MBB6674817.1"/>
    <property type="molecule type" value="Genomic_DNA"/>
</dbReference>
<comment type="cofactor">
    <cofactor evidence="1">
        <name>pyridoxal 5'-phosphate</name>
        <dbReference type="ChEBI" id="CHEBI:597326"/>
    </cofactor>
</comment>
<dbReference type="PANTHER" id="PTHR30244">
    <property type="entry name" value="TRANSAMINASE"/>
    <property type="match status" value="1"/>
</dbReference>
<protein>
    <submittedName>
        <fullName evidence="9">Aminotransferase class I/II-fold pyridoxal phosphate-dependent enzyme</fullName>
    </submittedName>
</protein>
<evidence type="ECO:0000256" key="2">
    <source>
        <dbReference type="ARBA" id="ARBA00022576"/>
    </source>
</evidence>
<dbReference type="PANTHER" id="PTHR30244:SF34">
    <property type="entry name" value="DTDP-4-AMINO-4,6-DIDEOXYGALACTOSE TRANSAMINASE"/>
    <property type="match status" value="1"/>
</dbReference>
<feature type="active site" description="Proton acceptor" evidence="6">
    <location>
        <position position="179"/>
    </location>
</feature>
<evidence type="ECO:0000313" key="10">
    <source>
        <dbReference type="Proteomes" id="UP000547209"/>
    </source>
</evidence>
<dbReference type="GO" id="GO:0000271">
    <property type="term" value="P:polysaccharide biosynthetic process"/>
    <property type="evidence" value="ECO:0007669"/>
    <property type="project" value="TreeGrafter"/>
</dbReference>
<accession>A0A7X0RW91</accession>
<evidence type="ECO:0000256" key="7">
    <source>
        <dbReference type="PIRSR" id="PIRSR000390-2"/>
    </source>
</evidence>
<dbReference type="AlphaFoldDB" id="A0A7X0RW91"/>
<keyword evidence="3 9" id="KW-0808">Transferase</keyword>
<comment type="similarity">
    <text evidence="5 8">Belongs to the DegT/DnrJ/EryC1 family.</text>
</comment>
<dbReference type="InterPro" id="IPR015422">
    <property type="entry name" value="PyrdxlP-dep_Trfase_small"/>
</dbReference>
<dbReference type="Pfam" id="PF01041">
    <property type="entry name" value="DegT_DnrJ_EryC1"/>
    <property type="match status" value="1"/>
</dbReference>
<evidence type="ECO:0000313" key="9">
    <source>
        <dbReference type="EMBL" id="MBB6674817.1"/>
    </source>
</evidence>
<dbReference type="SUPFAM" id="SSF53383">
    <property type="entry name" value="PLP-dependent transferases"/>
    <property type="match status" value="1"/>
</dbReference>
<keyword evidence="10" id="KW-1185">Reference proteome</keyword>
<sequence length="377" mass="41293">MGDQEQAYVREAFATNWIAPLGPHVEAFERELAAYAGCEGAAALSSGTAAIHLALRLAGVGPGDDVFVSSLTFVASVNPILYQGANPVLIDSDEESWNMSANALKRAFEDAVRNGRLPKAVVVVNLYGQSADMDPILTLCGRYGVPVIEDAAESLGATYKGRKSGTLGDYGIYSFNGNKIITTSGGGMLVSNDTAALERARHWATQAREPAAHYEHTQIGYNYRLSNVLAGVGRGQLEVLDDRVEARRAVFARYERELGGLDGFRFMPEAPYGRSTRWLTTLTVDPAEAGVTAGDLIAALGEANIEARPVWKPMHRQPLLQVYRYYPHEERDSVSDRLFEQGLCLPSGSSMTERDQDRVIECLFARIKGWRYRHESA</sequence>
<evidence type="ECO:0000256" key="3">
    <source>
        <dbReference type="ARBA" id="ARBA00022679"/>
    </source>
</evidence>
<dbReference type="InterPro" id="IPR000653">
    <property type="entry name" value="DegT/StrS_aminotransferase"/>
</dbReference>
<reference evidence="9 10" key="1">
    <citation type="submission" date="2020-08" db="EMBL/GenBank/DDBJ databases">
        <title>Cohnella phylogeny.</title>
        <authorList>
            <person name="Dunlap C."/>
        </authorList>
    </citation>
    <scope>NUCLEOTIDE SEQUENCE [LARGE SCALE GENOMIC DNA]</scope>
    <source>
        <strain evidence="9 10">DSM 28246</strain>
    </source>
</reference>
<comment type="caution">
    <text evidence="9">The sequence shown here is derived from an EMBL/GenBank/DDBJ whole genome shotgun (WGS) entry which is preliminary data.</text>
</comment>
<keyword evidence="4 7" id="KW-0663">Pyridoxal phosphate</keyword>
<dbReference type="GO" id="GO:0008483">
    <property type="term" value="F:transaminase activity"/>
    <property type="evidence" value="ECO:0007669"/>
    <property type="project" value="UniProtKB-KW"/>
</dbReference>
<proteinExistence type="inferred from homology"/>
<dbReference type="PIRSF" id="PIRSF000390">
    <property type="entry name" value="PLP_StrS"/>
    <property type="match status" value="1"/>
</dbReference>
<evidence type="ECO:0000256" key="6">
    <source>
        <dbReference type="PIRSR" id="PIRSR000390-1"/>
    </source>
</evidence>
<organism evidence="9 10">
    <name type="scientific">Cohnella nanjingensis</name>
    <dbReference type="NCBI Taxonomy" id="1387779"/>
    <lineage>
        <taxon>Bacteria</taxon>
        <taxon>Bacillati</taxon>
        <taxon>Bacillota</taxon>
        <taxon>Bacilli</taxon>
        <taxon>Bacillales</taxon>
        <taxon>Paenibacillaceae</taxon>
        <taxon>Cohnella</taxon>
    </lineage>
</organism>
<name>A0A7X0RW91_9BACL</name>
<evidence type="ECO:0000256" key="8">
    <source>
        <dbReference type="RuleBase" id="RU004508"/>
    </source>
</evidence>
<evidence type="ECO:0000256" key="1">
    <source>
        <dbReference type="ARBA" id="ARBA00001933"/>
    </source>
</evidence>
<evidence type="ECO:0000256" key="5">
    <source>
        <dbReference type="ARBA" id="ARBA00037999"/>
    </source>
</evidence>
<dbReference type="GO" id="GO:0030170">
    <property type="term" value="F:pyridoxal phosphate binding"/>
    <property type="evidence" value="ECO:0007669"/>
    <property type="project" value="TreeGrafter"/>
</dbReference>